<reference evidence="2" key="1">
    <citation type="submission" date="2016-11" db="EMBL/GenBank/DDBJ databases">
        <authorList>
            <person name="Varghese N."/>
            <person name="Submissions S."/>
        </authorList>
    </citation>
    <scope>NUCLEOTIDE SEQUENCE [LARGE SCALE GENOMIC DNA]</scope>
    <source>
        <strain evidence="2">DSM 8595</strain>
    </source>
</reference>
<dbReference type="EMBL" id="FSRJ01000002">
    <property type="protein sequence ID" value="SIN83756.1"/>
    <property type="molecule type" value="Genomic_DNA"/>
</dbReference>
<dbReference type="OrthoDB" id="4861283at2"/>
<accession>A0A1N6EL37</accession>
<dbReference type="Proteomes" id="UP000184699">
    <property type="component" value="Unassembled WGS sequence"/>
</dbReference>
<dbReference type="RefSeq" id="WP_074259532.1">
    <property type="nucleotide sequence ID" value="NZ_FSRJ01000002.1"/>
</dbReference>
<evidence type="ECO:0000313" key="1">
    <source>
        <dbReference type="EMBL" id="SIN83756.1"/>
    </source>
</evidence>
<evidence type="ECO:0000313" key="2">
    <source>
        <dbReference type="Proteomes" id="UP000184699"/>
    </source>
</evidence>
<organism evidence="1 2">
    <name type="scientific">Agromyces cerinus subsp. cerinus</name>
    <dbReference type="NCBI Taxonomy" id="232089"/>
    <lineage>
        <taxon>Bacteria</taxon>
        <taxon>Bacillati</taxon>
        <taxon>Actinomycetota</taxon>
        <taxon>Actinomycetes</taxon>
        <taxon>Micrococcales</taxon>
        <taxon>Microbacteriaceae</taxon>
        <taxon>Agromyces</taxon>
    </lineage>
</organism>
<dbReference type="AlphaFoldDB" id="A0A1N6EL37"/>
<protein>
    <submittedName>
        <fullName evidence="1">Uncharacterized protein</fullName>
    </submittedName>
</protein>
<name>A0A1N6EL37_9MICO</name>
<gene>
    <name evidence="1" type="ORF">SAMN05443544_1257</name>
</gene>
<keyword evidence="2" id="KW-1185">Reference proteome</keyword>
<proteinExistence type="predicted"/>
<sequence>MSDPDDAIDSHLLGPDLLPTPFTADEIRNASGSGTTIRILVEEPDGGAFERVNRFSDCDDDGAILERWRVAPGGGVDGEVARGRVTWRELQGHAAFPAATTSRREEMLDLPIGRVECLRFDTRDDEAPDAPVETFWFARALPGMPVRFESPTPAGVVRTTVLAVEVVR</sequence>